<evidence type="ECO:0000313" key="2">
    <source>
        <dbReference type="Proteomes" id="UP000054321"/>
    </source>
</evidence>
<keyword evidence="2" id="KW-1185">Reference proteome</keyword>
<dbReference type="HOGENOM" id="CLU_1855853_0_0_1"/>
<protein>
    <submittedName>
        <fullName evidence="1">Uncharacterized protein</fullName>
    </submittedName>
</protein>
<reference evidence="1 2" key="1">
    <citation type="submission" date="2014-04" db="EMBL/GenBank/DDBJ databases">
        <authorList>
            <consortium name="DOE Joint Genome Institute"/>
            <person name="Kuo A."/>
            <person name="Martino E."/>
            <person name="Perotto S."/>
            <person name="Kohler A."/>
            <person name="Nagy L.G."/>
            <person name="Floudas D."/>
            <person name="Copeland A."/>
            <person name="Barry K.W."/>
            <person name="Cichocki N."/>
            <person name="Veneault-Fourrey C."/>
            <person name="LaButti K."/>
            <person name="Lindquist E.A."/>
            <person name="Lipzen A."/>
            <person name="Lundell T."/>
            <person name="Morin E."/>
            <person name="Murat C."/>
            <person name="Sun H."/>
            <person name="Tunlid A."/>
            <person name="Henrissat B."/>
            <person name="Grigoriev I.V."/>
            <person name="Hibbett D.S."/>
            <person name="Martin F."/>
            <person name="Nordberg H.P."/>
            <person name="Cantor M.N."/>
            <person name="Hua S.X."/>
        </authorList>
    </citation>
    <scope>NUCLEOTIDE SEQUENCE [LARGE SCALE GENOMIC DNA]</scope>
    <source>
        <strain evidence="1 2">Zn</strain>
    </source>
</reference>
<sequence>MDHVVLMQQLINLEYPALPAEDEELVRELYEFVAHDVAIFALSIQSVPAESHLDNTPYVTGILFRIKFGRVILRKMADVGPKRYSSVGMRLGKLIVMALLRRGDIEMHTIEFLLHLFLEVARESMEALATPRDEDATE</sequence>
<proteinExistence type="predicted"/>
<dbReference type="InParanoid" id="A0A0C3CGN1"/>
<organism evidence="1 2">
    <name type="scientific">Oidiodendron maius (strain Zn)</name>
    <dbReference type="NCBI Taxonomy" id="913774"/>
    <lineage>
        <taxon>Eukaryota</taxon>
        <taxon>Fungi</taxon>
        <taxon>Dikarya</taxon>
        <taxon>Ascomycota</taxon>
        <taxon>Pezizomycotina</taxon>
        <taxon>Leotiomycetes</taxon>
        <taxon>Leotiomycetes incertae sedis</taxon>
        <taxon>Myxotrichaceae</taxon>
        <taxon>Oidiodendron</taxon>
    </lineage>
</organism>
<accession>A0A0C3CGN1</accession>
<dbReference type="Proteomes" id="UP000054321">
    <property type="component" value="Unassembled WGS sequence"/>
</dbReference>
<reference evidence="2" key="2">
    <citation type="submission" date="2015-01" db="EMBL/GenBank/DDBJ databases">
        <title>Evolutionary Origins and Diversification of the Mycorrhizal Mutualists.</title>
        <authorList>
            <consortium name="DOE Joint Genome Institute"/>
            <consortium name="Mycorrhizal Genomics Consortium"/>
            <person name="Kohler A."/>
            <person name="Kuo A."/>
            <person name="Nagy L.G."/>
            <person name="Floudas D."/>
            <person name="Copeland A."/>
            <person name="Barry K.W."/>
            <person name="Cichocki N."/>
            <person name="Veneault-Fourrey C."/>
            <person name="LaButti K."/>
            <person name="Lindquist E.A."/>
            <person name="Lipzen A."/>
            <person name="Lundell T."/>
            <person name="Morin E."/>
            <person name="Murat C."/>
            <person name="Riley R."/>
            <person name="Ohm R."/>
            <person name="Sun H."/>
            <person name="Tunlid A."/>
            <person name="Henrissat B."/>
            <person name="Grigoriev I.V."/>
            <person name="Hibbett D.S."/>
            <person name="Martin F."/>
        </authorList>
    </citation>
    <scope>NUCLEOTIDE SEQUENCE [LARGE SCALE GENOMIC DNA]</scope>
    <source>
        <strain evidence="2">Zn</strain>
    </source>
</reference>
<name>A0A0C3CGN1_OIDMZ</name>
<dbReference type="EMBL" id="KN832881">
    <property type="protein sequence ID" value="KIM98108.1"/>
    <property type="molecule type" value="Genomic_DNA"/>
</dbReference>
<dbReference type="AlphaFoldDB" id="A0A0C3CGN1"/>
<evidence type="ECO:0000313" key="1">
    <source>
        <dbReference type="EMBL" id="KIM98108.1"/>
    </source>
</evidence>
<gene>
    <name evidence="1" type="ORF">OIDMADRAFT_57610</name>
</gene>